<accession>A0A5N6KND0</accession>
<dbReference type="AlphaFoldDB" id="A0A5N6KND0"/>
<dbReference type="EMBL" id="VIBQ01000009">
    <property type="protein sequence ID" value="KAB8336724.1"/>
    <property type="molecule type" value="Genomic_DNA"/>
</dbReference>
<evidence type="ECO:0000256" key="2">
    <source>
        <dbReference type="SAM" id="Phobius"/>
    </source>
</evidence>
<comment type="caution">
    <text evidence="3">The sequence shown here is derived from an EMBL/GenBank/DDBJ whole genome shotgun (WGS) entry which is preliminary data.</text>
</comment>
<sequence>MAGQIELKETFDVTIQQLQRKMRYSRTRLFALVALFVAFVLFLTSSYHNEIRSAASSQLCDTSPSPPVSDQAAVPIVPVKDLTSSEPSVVDPDPFVNYISDASTELSRAQIHRSFTPKCDGRDALMEAMAGGGRHGFDQPYSALGCDLTWYTTPQVCGILSKFDRIHFVGDSLIRQIVLALHIIMREDLINGGRQSWRTDNPPDEDCSGRTLFQRGRHCFWWELIDTDDLFKEQPELMKCERSVARLSLELMQASENVPNLVRPWAERVNSKIEDPHNARNVYVFGAGSWNGYRVNDTRRWLTTIEDEMRLSIPSYFSAPRLWISPGAQAQNKHPMHIEIGNNIRIQHHVLDMDGFVKRHGFDHMRVYNLTVQASSPDGTHTSLENTLVEAMMLLNWLDRMADSMADGSNLPSGTLSGEVVSPTDNDDLDDLPSTKLWLSGPGVMPTFPTVEEPEKEAAAAPAGQDTTDASPAAAAAPAQAEPAGTGQNGSGSAEANTSETKSGQTQSDGTQSSNTQSDNTQSGNTQSGQTQSGNTQSSNTQSGNTQAGNTQSGQTQSDETRSSEPQPGQWQSPESQPGEWQSPETHSTDPSPAGSSAAGTDQTSPAGAYTEEVYSNDAAVAPADGQGAAEGAQQWGAPSEWGAPGAGGSA</sequence>
<gene>
    <name evidence="3" type="ORF">FH972_021033</name>
</gene>
<proteinExistence type="predicted"/>
<keyword evidence="4" id="KW-1185">Reference proteome</keyword>
<keyword evidence="2" id="KW-0812">Transmembrane</keyword>
<protein>
    <submittedName>
        <fullName evidence="3">Uncharacterized protein</fullName>
    </submittedName>
</protein>
<keyword evidence="2" id="KW-0472">Membrane</keyword>
<feature type="compositionally biased region" description="Low complexity" evidence="1">
    <location>
        <begin position="501"/>
        <end position="547"/>
    </location>
</feature>
<evidence type="ECO:0000313" key="3">
    <source>
        <dbReference type="EMBL" id="KAB8336724.1"/>
    </source>
</evidence>
<keyword evidence="2" id="KW-1133">Transmembrane helix</keyword>
<feature type="compositionally biased region" description="Low complexity" evidence="1">
    <location>
        <begin position="470"/>
        <end position="484"/>
    </location>
</feature>
<dbReference type="Proteomes" id="UP000327013">
    <property type="component" value="Unassembled WGS sequence"/>
</dbReference>
<feature type="region of interest" description="Disordered" evidence="1">
    <location>
        <begin position="409"/>
        <end position="651"/>
    </location>
</feature>
<feature type="transmembrane region" description="Helical" evidence="2">
    <location>
        <begin position="29"/>
        <end position="48"/>
    </location>
</feature>
<evidence type="ECO:0000256" key="1">
    <source>
        <dbReference type="SAM" id="MobiDB-lite"/>
    </source>
</evidence>
<reference evidence="3 4" key="1">
    <citation type="submission" date="2019-06" db="EMBL/GenBank/DDBJ databases">
        <title>A chromosomal-level reference genome of Carpinus fangiana (Coryloideae, Betulaceae).</title>
        <authorList>
            <person name="Yang X."/>
            <person name="Wang Z."/>
            <person name="Zhang L."/>
            <person name="Hao G."/>
            <person name="Liu J."/>
            <person name="Yang Y."/>
        </authorList>
    </citation>
    <scope>NUCLEOTIDE SEQUENCE [LARGE SCALE GENOMIC DNA]</scope>
    <source>
        <strain evidence="3">Cfa_2016G</strain>
        <tissue evidence="3">Leaf</tissue>
    </source>
</reference>
<evidence type="ECO:0000313" key="4">
    <source>
        <dbReference type="Proteomes" id="UP000327013"/>
    </source>
</evidence>
<name>A0A5N6KND0_9ROSI</name>
<dbReference type="OrthoDB" id="2021098at2759"/>
<feature type="compositionally biased region" description="Polar residues" evidence="1">
    <location>
        <begin position="491"/>
        <end position="500"/>
    </location>
</feature>
<feature type="compositionally biased region" description="Low complexity" evidence="1">
    <location>
        <begin position="618"/>
        <end position="638"/>
    </location>
</feature>
<feature type="compositionally biased region" description="Polar residues" evidence="1">
    <location>
        <begin position="548"/>
        <end position="606"/>
    </location>
</feature>
<organism evidence="3 4">
    <name type="scientific">Carpinus fangiana</name>
    <dbReference type="NCBI Taxonomy" id="176857"/>
    <lineage>
        <taxon>Eukaryota</taxon>
        <taxon>Viridiplantae</taxon>
        <taxon>Streptophyta</taxon>
        <taxon>Embryophyta</taxon>
        <taxon>Tracheophyta</taxon>
        <taxon>Spermatophyta</taxon>
        <taxon>Magnoliopsida</taxon>
        <taxon>eudicotyledons</taxon>
        <taxon>Gunneridae</taxon>
        <taxon>Pentapetalae</taxon>
        <taxon>rosids</taxon>
        <taxon>fabids</taxon>
        <taxon>Fagales</taxon>
        <taxon>Betulaceae</taxon>
        <taxon>Carpinus</taxon>
    </lineage>
</organism>